<dbReference type="InterPro" id="IPR036790">
    <property type="entry name" value="Frizzled_dom_sf"/>
</dbReference>
<dbReference type="Pfam" id="PF01392">
    <property type="entry name" value="Fz"/>
    <property type="match status" value="2"/>
</dbReference>
<accession>A0ABD3WTE3</accession>
<dbReference type="PRINTS" id="PR00722">
    <property type="entry name" value="CHYMOTRYPSIN"/>
</dbReference>
<evidence type="ECO:0000256" key="3">
    <source>
        <dbReference type="ARBA" id="ARBA00022801"/>
    </source>
</evidence>
<keyword evidence="4 10" id="KW-0720">Serine protease</keyword>
<dbReference type="Proteomes" id="UP001634394">
    <property type="component" value="Unassembled WGS sequence"/>
</dbReference>
<comment type="caution">
    <text evidence="14">The sequence shown here is derived from an EMBL/GenBank/DDBJ whole genome shotgun (WGS) entry which is preliminary data.</text>
</comment>
<evidence type="ECO:0000313" key="15">
    <source>
        <dbReference type="Proteomes" id="UP001634394"/>
    </source>
</evidence>
<proteinExistence type="predicted"/>
<feature type="disulfide bond" evidence="7">
    <location>
        <begin position="189"/>
        <end position="213"/>
    </location>
</feature>
<dbReference type="CDD" id="cd00112">
    <property type="entry name" value="LDLa"/>
    <property type="match status" value="1"/>
</dbReference>
<dbReference type="InterPro" id="IPR036772">
    <property type="entry name" value="SRCR-like_dom_sf"/>
</dbReference>
<dbReference type="InterPro" id="IPR009003">
    <property type="entry name" value="Peptidase_S1_PA"/>
</dbReference>
<feature type="domain" description="FZ" evidence="11">
    <location>
        <begin position="1"/>
        <end position="112"/>
    </location>
</feature>
<dbReference type="Gene3D" id="3.10.250.10">
    <property type="entry name" value="SRCR-like domain"/>
    <property type="match status" value="1"/>
</dbReference>
<evidence type="ECO:0000259" key="11">
    <source>
        <dbReference type="PROSITE" id="PS50038"/>
    </source>
</evidence>
<dbReference type="SUPFAM" id="SSF56487">
    <property type="entry name" value="SRCR-like"/>
    <property type="match status" value="1"/>
</dbReference>
<feature type="disulfide bond" evidence="9">
    <location>
        <begin position="371"/>
        <end position="381"/>
    </location>
</feature>
<dbReference type="PROSITE" id="PS50287">
    <property type="entry name" value="SRCR_2"/>
    <property type="match status" value="1"/>
</dbReference>
<sequence>MTDYMSTAFPNVLGHTNAQQVTEVVTSKYLDLFSNICYGYSSDFWCSVFNPECKDGNPVPPCREYCEDVYSGCGDHFRRQFSAILNCSSLPEAKRNNICRSNPYKPGKCLPMSEGLCTDVGYTKVSYPNYAAQISESESLQYVQLIAGIQHATHCYQHSLLLACAAFMPKCSGTEQVPTHAIPPCRSLCEGFTERCAIFLDIFFSPWPSQINCHVFPDVDDPSVCIGYTEAHEPAIPSPCSSGELVCDNSTCIPLSWRCDDYQDCADNKDEVPMPLRPGFSDATCVQLGFGSRQGALSVYDGHTEQWSKVCFGGWNSSWSQLVCTQLGFKTAGSTTYEVDSTSGVRLKLGQMKTSAKDHFIQSYLLPSSSCDGDKVVKIICDDPVCGTRPAYFQPMVRIVGGDTAEPGAWPWLVSLHGGLDQRFFCGGSVISEYWVLTAGHCVGGRTDPSGLTLIVGQPRRLAYSKYMQIHEASRIVLFPEYDSRTVNNDIALIQLKEPINFNDHVRPVCLPKRNWKTPLGTRCTAAGWGKASEQALDYERAIKQVDLQVVDTDECREAIMGAERKVPYPINQNVICAGGGLHNDACSGDSGGPLLCRVNQTSDVWFIGGIVSWGVGCAYPNVPGVYTDVPKYIDWIEKTTNVTFF</sequence>
<evidence type="ECO:0000256" key="5">
    <source>
        <dbReference type="ARBA" id="ARBA00023157"/>
    </source>
</evidence>
<keyword evidence="6" id="KW-0325">Glycoprotein</keyword>
<dbReference type="Pfam" id="PF00057">
    <property type="entry name" value="Ldl_recept_a"/>
    <property type="match status" value="1"/>
</dbReference>
<dbReference type="Pfam" id="PF00089">
    <property type="entry name" value="Trypsin"/>
    <property type="match status" value="1"/>
</dbReference>
<evidence type="ECO:0000256" key="9">
    <source>
        <dbReference type="PROSITE-ProRule" id="PRU00196"/>
    </source>
</evidence>
<dbReference type="PANTHER" id="PTHR24252:SF7">
    <property type="entry name" value="HYALIN"/>
    <property type="match status" value="1"/>
</dbReference>
<dbReference type="PROSITE" id="PS50038">
    <property type="entry name" value="FZ"/>
    <property type="match status" value="2"/>
</dbReference>
<feature type="domain" description="SRCR" evidence="13">
    <location>
        <begin position="286"/>
        <end position="381"/>
    </location>
</feature>
<dbReference type="SUPFAM" id="SSF50494">
    <property type="entry name" value="Trypsin-like serine proteases"/>
    <property type="match status" value="1"/>
</dbReference>
<dbReference type="InterPro" id="IPR043504">
    <property type="entry name" value="Peptidase_S1_PA_chymotrypsin"/>
</dbReference>
<feature type="domain" description="Peptidase S1" evidence="12">
    <location>
        <begin position="399"/>
        <end position="642"/>
    </location>
</feature>
<dbReference type="InterPro" id="IPR002172">
    <property type="entry name" value="LDrepeatLR_classA_rpt"/>
</dbReference>
<dbReference type="Gene3D" id="2.40.10.10">
    <property type="entry name" value="Trypsin-like serine proteases"/>
    <property type="match status" value="1"/>
</dbReference>
<feature type="disulfide bond" evidence="8">
    <location>
        <begin position="247"/>
        <end position="265"/>
    </location>
</feature>
<evidence type="ECO:0000256" key="4">
    <source>
        <dbReference type="ARBA" id="ARBA00022825"/>
    </source>
</evidence>
<feature type="disulfide bond" evidence="8">
    <location>
        <begin position="240"/>
        <end position="252"/>
    </location>
</feature>
<dbReference type="SMART" id="SM00192">
    <property type="entry name" value="LDLa"/>
    <property type="match status" value="1"/>
</dbReference>
<dbReference type="SUPFAM" id="SSF63501">
    <property type="entry name" value="Frizzled cysteine-rich domain"/>
    <property type="match status" value="2"/>
</dbReference>
<dbReference type="EMBL" id="JBJQND010000005">
    <property type="protein sequence ID" value="KAL3875785.1"/>
    <property type="molecule type" value="Genomic_DNA"/>
</dbReference>
<dbReference type="SMART" id="SM00020">
    <property type="entry name" value="Tryp_SPc"/>
    <property type="match status" value="1"/>
</dbReference>
<dbReference type="PROSITE" id="PS50068">
    <property type="entry name" value="LDLRA_2"/>
    <property type="match status" value="1"/>
</dbReference>
<dbReference type="SMART" id="SM00063">
    <property type="entry name" value="FRI"/>
    <property type="match status" value="1"/>
</dbReference>
<feature type="domain" description="FZ" evidence="11">
    <location>
        <begin position="104"/>
        <end position="228"/>
    </location>
</feature>
<dbReference type="PROSITE" id="PS00134">
    <property type="entry name" value="TRYPSIN_HIS"/>
    <property type="match status" value="1"/>
</dbReference>
<dbReference type="InterPro" id="IPR001254">
    <property type="entry name" value="Trypsin_dom"/>
</dbReference>
<organism evidence="14 15">
    <name type="scientific">Sinanodonta woodiana</name>
    <name type="common">Chinese pond mussel</name>
    <name type="synonym">Anodonta woodiana</name>
    <dbReference type="NCBI Taxonomy" id="1069815"/>
    <lineage>
        <taxon>Eukaryota</taxon>
        <taxon>Metazoa</taxon>
        <taxon>Spiralia</taxon>
        <taxon>Lophotrochozoa</taxon>
        <taxon>Mollusca</taxon>
        <taxon>Bivalvia</taxon>
        <taxon>Autobranchia</taxon>
        <taxon>Heteroconchia</taxon>
        <taxon>Palaeoheterodonta</taxon>
        <taxon>Unionida</taxon>
        <taxon>Unionoidea</taxon>
        <taxon>Unionidae</taxon>
        <taxon>Unioninae</taxon>
        <taxon>Sinanodonta</taxon>
    </lineage>
</organism>
<dbReference type="Gene3D" id="1.10.2000.10">
    <property type="entry name" value="Frizzled cysteine-rich domain"/>
    <property type="match status" value="2"/>
</dbReference>
<evidence type="ECO:0000313" key="14">
    <source>
        <dbReference type="EMBL" id="KAL3875785.1"/>
    </source>
</evidence>
<dbReference type="InterPro" id="IPR033116">
    <property type="entry name" value="TRYPSIN_SER"/>
</dbReference>
<dbReference type="InterPro" id="IPR001190">
    <property type="entry name" value="SRCR"/>
</dbReference>
<dbReference type="AlphaFoldDB" id="A0ABD3WTE3"/>
<dbReference type="PANTHER" id="PTHR24252">
    <property type="entry name" value="ACROSIN-RELATED"/>
    <property type="match status" value="1"/>
</dbReference>
<evidence type="ECO:0000256" key="7">
    <source>
        <dbReference type="PROSITE-ProRule" id="PRU00090"/>
    </source>
</evidence>
<name>A0ABD3WTE3_SINWO</name>
<dbReference type="CDD" id="cd00190">
    <property type="entry name" value="Tryp_SPc"/>
    <property type="match status" value="1"/>
</dbReference>
<dbReference type="InterPro" id="IPR001314">
    <property type="entry name" value="Peptidase_S1A"/>
</dbReference>
<reference evidence="14 15" key="1">
    <citation type="submission" date="2024-11" db="EMBL/GenBank/DDBJ databases">
        <title>Chromosome-level genome assembly of the freshwater bivalve Anodonta woodiana.</title>
        <authorList>
            <person name="Chen X."/>
        </authorList>
    </citation>
    <scope>NUCLEOTIDE SEQUENCE [LARGE SCALE GENOMIC DNA]</scope>
    <source>
        <strain evidence="14">MN2024</strain>
        <tissue evidence="14">Gills</tissue>
    </source>
</reference>
<dbReference type="GO" id="GO:0005886">
    <property type="term" value="C:plasma membrane"/>
    <property type="evidence" value="ECO:0007669"/>
    <property type="project" value="UniProtKB-SubCell"/>
</dbReference>
<evidence type="ECO:0000256" key="8">
    <source>
        <dbReference type="PROSITE-ProRule" id="PRU00124"/>
    </source>
</evidence>
<evidence type="ECO:0000256" key="10">
    <source>
        <dbReference type="RuleBase" id="RU363034"/>
    </source>
</evidence>
<dbReference type="InterPro" id="IPR020067">
    <property type="entry name" value="Frizzled_dom"/>
</dbReference>
<evidence type="ECO:0000256" key="1">
    <source>
        <dbReference type="ARBA" id="ARBA00004162"/>
    </source>
</evidence>
<dbReference type="GO" id="GO:0006508">
    <property type="term" value="P:proteolysis"/>
    <property type="evidence" value="ECO:0007669"/>
    <property type="project" value="UniProtKB-KW"/>
</dbReference>
<keyword evidence="15" id="KW-1185">Reference proteome</keyword>
<dbReference type="Gene3D" id="4.10.400.10">
    <property type="entry name" value="Low-density Lipoprotein Receptor"/>
    <property type="match status" value="1"/>
</dbReference>
<dbReference type="SUPFAM" id="SSF57424">
    <property type="entry name" value="LDL receptor-like module"/>
    <property type="match status" value="1"/>
</dbReference>
<evidence type="ECO:0008006" key="16">
    <source>
        <dbReference type="Google" id="ProtNLM"/>
    </source>
</evidence>
<dbReference type="PROSITE" id="PS50240">
    <property type="entry name" value="TRYPSIN_DOM"/>
    <property type="match status" value="1"/>
</dbReference>
<keyword evidence="5 9" id="KW-1015">Disulfide bond</keyword>
<keyword evidence="2 10" id="KW-0645">Protease</keyword>
<evidence type="ECO:0000256" key="6">
    <source>
        <dbReference type="ARBA" id="ARBA00023180"/>
    </source>
</evidence>
<protein>
    <recommendedName>
        <fullName evidence="16">Atrial natriuretic peptide-converting enzyme</fullName>
    </recommendedName>
</protein>
<evidence type="ECO:0000256" key="2">
    <source>
        <dbReference type="ARBA" id="ARBA00022670"/>
    </source>
</evidence>
<dbReference type="CDD" id="cd07066">
    <property type="entry name" value="CRD_FZ"/>
    <property type="match status" value="2"/>
</dbReference>
<keyword evidence="3 10" id="KW-0378">Hydrolase</keyword>
<evidence type="ECO:0000259" key="13">
    <source>
        <dbReference type="PROSITE" id="PS50287"/>
    </source>
</evidence>
<dbReference type="PROSITE" id="PS00135">
    <property type="entry name" value="TRYPSIN_SER"/>
    <property type="match status" value="1"/>
</dbReference>
<gene>
    <name evidence="14" type="ORF">ACJMK2_033702</name>
</gene>
<evidence type="ECO:0000259" key="12">
    <source>
        <dbReference type="PROSITE" id="PS50240"/>
    </source>
</evidence>
<dbReference type="GO" id="GO:0008236">
    <property type="term" value="F:serine-type peptidase activity"/>
    <property type="evidence" value="ECO:0007669"/>
    <property type="project" value="UniProtKB-KW"/>
</dbReference>
<dbReference type="FunFam" id="2.40.10.10:FF:000003">
    <property type="entry name" value="Transmembrane serine protease 3"/>
    <property type="match status" value="1"/>
</dbReference>
<dbReference type="InterPro" id="IPR018114">
    <property type="entry name" value="TRYPSIN_HIS"/>
</dbReference>
<comment type="caution">
    <text evidence="9">Lacks conserved residue(s) required for the propagation of feature annotation.</text>
</comment>
<comment type="subcellular location">
    <subcellularLocation>
        <location evidence="1">Cell membrane</location>
        <topology evidence="1">Single-pass membrane protein</topology>
    </subcellularLocation>
</comment>
<dbReference type="Pfam" id="PF15494">
    <property type="entry name" value="SRCR_2"/>
    <property type="match status" value="1"/>
</dbReference>
<dbReference type="InterPro" id="IPR036055">
    <property type="entry name" value="LDL_receptor-like_sf"/>
</dbReference>